<accession>A0A381Z1L9</accession>
<dbReference type="EMBL" id="UINC01019540">
    <property type="protein sequence ID" value="SVA82792.1"/>
    <property type="molecule type" value="Genomic_DNA"/>
</dbReference>
<proteinExistence type="predicted"/>
<sequence length="152" mass="16847">METKPMKKITLLLITVFILFSGCTMVNHSITTPVIYLSDLDISDEVWGQAKSVKIFGIDFGRLLKRNIESANIGMSTSAIPIIGPEIAGIPAVQSVGLTILNTESLALQDLLKKNSEYDVLISPKYSRTIDGFWPIYWTETVMVKARIGKIK</sequence>
<organism evidence="1">
    <name type="scientific">marine metagenome</name>
    <dbReference type="NCBI Taxonomy" id="408172"/>
    <lineage>
        <taxon>unclassified sequences</taxon>
        <taxon>metagenomes</taxon>
        <taxon>ecological metagenomes</taxon>
    </lineage>
</organism>
<dbReference type="PROSITE" id="PS51257">
    <property type="entry name" value="PROKAR_LIPOPROTEIN"/>
    <property type="match status" value="1"/>
</dbReference>
<reference evidence="1" key="1">
    <citation type="submission" date="2018-05" db="EMBL/GenBank/DDBJ databases">
        <authorList>
            <person name="Lanie J.A."/>
            <person name="Ng W.-L."/>
            <person name="Kazmierczak K.M."/>
            <person name="Andrzejewski T.M."/>
            <person name="Davidsen T.M."/>
            <person name="Wayne K.J."/>
            <person name="Tettelin H."/>
            <person name="Glass J.I."/>
            <person name="Rusch D."/>
            <person name="Podicherti R."/>
            <person name="Tsui H.-C.T."/>
            <person name="Winkler M.E."/>
        </authorList>
    </citation>
    <scope>NUCLEOTIDE SEQUENCE</scope>
</reference>
<protein>
    <submittedName>
        <fullName evidence="1">Uncharacterized protein</fullName>
    </submittedName>
</protein>
<gene>
    <name evidence="1" type="ORF">METZ01_LOCUS135646</name>
</gene>
<evidence type="ECO:0000313" key="1">
    <source>
        <dbReference type="EMBL" id="SVA82792.1"/>
    </source>
</evidence>
<dbReference type="AlphaFoldDB" id="A0A381Z1L9"/>
<name>A0A381Z1L9_9ZZZZ</name>